<organism evidence="2 3">
    <name type="scientific">Phragmitibacter flavus</name>
    <dbReference type="NCBI Taxonomy" id="2576071"/>
    <lineage>
        <taxon>Bacteria</taxon>
        <taxon>Pseudomonadati</taxon>
        <taxon>Verrucomicrobiota</taxon>
        <taxon>Verrucomicrobiia</taxon>
        <taxon>Verrucomicrobiales</taxon>
        <taxon>Verrucomicrobiaceae</taxon>
        <taxon>Phragmitibacter</taxon>
    </lineage>
</organism>
<dbReference type="Proteomes" id="UP000306196">
    <property type="component" value="Unassembled WGS sequence"/>
</dbReference>
<evidence type="ECO:0000256" key="1">
    <source>
        <dbReference type="SAM" id="Phobius"/>
    </source>
</evidence>
<feature type="transmembrane region" description="Helical" evidence="1">
    <location>
        <begin position="6"/>
        <end position="27"/>
    </location>
</feature>
<keyword evidence="1" id="KW-0812">Transmembrane</keyword>
<dbReference type="EMBL" id="VAUV01000010">
    <property type="protein sequence ID" value="TLD69890.1"/>
    <property type="molecule type" value="Genomic_DNA"/>
</dbReference>
<comment type="caution">
    <text evidence="2">The sequence shown here is derived from an EMBL/GenBank/DDBJ whole genome shotgun (WGS) entry which is preliminary data.</text>
</comment>
<evidence type="ECO:0000313" key="3">
    <source>
        <dbReference type="Proteomes" id="UP000306196"/>
    </source>
</evidence>
<name>A0A5R8KC62_9BACT</name>
<sequence length="60" mass="6895">MAKLELMFQAQAFFGRIMIAGLTAMNWTRFLATSVPKNWLTSFYEFSPASMLTRIDQVQS</sequence>
<keyword evidence="3" id="KW-1185">Reference proteome</keyword>
<accession>A0A5R8KC62</accession>
<evidence type="ECO:0000313" key="2">
    <source>
        <dbReference type="EMBL" id="TLD69890.1"/>
    </source>
</evidence>
<gene>
    <name evidence="2" type="ORF">FEM03_14225</name>
</gene>
<dbReference type="AlphaFoldDB" id="A0A5R8KC62"/>
<keyword evidence="1" id="KW-1133">Transmembrane helix</keyword>
<reference evidence="2 3" key="1">
    <citation type="submission" date="2019-05" db="EMBL/GenBank/DDBJ databases">
        <title>Verrucobacter flavum gen. nov., sp. nov. a new member of the family Verrucomicrobiaceae.</title>
        <authorList>
            <person name="Szuroczki S."/>
            <person name="Abbaszade G."/>
            <person name="Szabo A."/>
            <person name="Felfoldi T."/>
            <person name="Schumann P."/>
            <person name="Boka K."/>
            <person name="Keki Z."/>
            <person name="Toumi M."/>
            <person name="Toth E."/>
        </authorList>
    </citation>
    <scope>NUCLEOTIDE SEQUENCE [LARGE SCALE GENOMIC DNA]</scope>
    <source>
        <strain evidence="2 3">MG-N-17</strain>
    </source>
</reference>
<proteinExistence type="predicted"/>
<protein>
    <submittedName>
        <fullName evidence="2">Uncharacterized protein</fullName>
    </submittedName>
</protein>
<keyword evidence="1" id="KW-0472">Membrane</keyword>